<keyword evidence="7" id="KW-1015">Disulfide bond</keyword>
<gene>
    <name evidence="13" type="ORF">ACJMK2_004860</name>
</gene>
<evidence type="ECO:0000256" key="8">
    <source>
        <dbReference type="ARBA" id="ARBA00023170"/>
    </source>
</evidence>
<dbReference type="Gene3D" id="1.20.1070.10">
    <property type="entry name" value="Rhodopsin 7-helix transmembrane proteins"/>
    <property type="match status" value="2"/>
</dbReference>
<keyword evidence="14" id="KW-1185">Reference proteome</keyword>
<evidence type="ECO:0000256" key="4">
    <source>
        <dbReference type="ARBA" id="ARBA00022989"/>
    </source>
</evidence>
<dbReference type="Proteomes" id="UP001634394">
    <property type="component" value="Unassembled WGS sequence"/>
</dbReference>
<comment type="caution">
    <text evidence="13">The sequence shown here is derived from an EMBL/GenBank/DDBJ whole genome shotgun (WGS) entry which is preliminary data.</text>
</comment>
<keyword evidence="4 11" id="KW-1133">Transmembrane helix</keyword>
<feature type="transmembrane region" description="Helical" evidence="11">
    <location>
        <begin position="497"/>
        <end position="515"/>
    </location>
</feature>
<dbReference type="SUPFAM" id="SSF81321">
    <property type="entry name" value="Family A G protein-coupled receptor-like"/>
    <property type="match status" value="1"/>
</dbReference>
<dbReference type="PANTHER" id="PTHR24248:SF199">
    <property type="entry name" value="IP13425P-RELATED"/>
    <property type="match status" value="1"/>
</dbReference>
<evidence type="ECO:0000256" key="5">
    <source>
        <dbReference type="ARBA" id="ARBA00023040"/>
    </source>
</evidence>
<dbReference type="Pfam" id="PF00001">
    <property type="entry name" value="7tm_1"/>
    <property type="match status" value="1"/>
</dbReference>
<sequence length="539" mass="61605">MNVSLSVEDSTYIPSNWSEVNSNKTYHGNVTDENNETVSFVIICFGTVITFLTIIGNVITIIAIVTEKRLRKVRNIFIINLAVSDILVGVVVAPLSLMSESSGFWTFGKAACDFWVIMDISCCTASILNLCAISYDRYRAIGHPIDYSRKRSPRRVAVIICAVWIYSFLIPLPPILGWKEKEYQDKSQCRLSQEVGYAIFSTFGAFYLPLLLMTYFYFRIYRTTALRKRQWIRSPGSNHFIGRRKSQEAMLKSFMESTHIKLSTKCVCGSSDEDNDEHEDDSVGEDDTVNTKITEISTKQGDVCGKANERTPSIDIEMRDIPKCPRQLSTVTIESTSSSGYSTMSDMARSSMCSFSSRSMSTDSSTSRPSMLWYPRYSRQSSIQSDIFHRQNQIRRLHLKSSIEETTTEEENEVDPNVSKKTRELTSVRLAQLSSRRKLRTIKNKRTPAFLQDKRAAKTLGLVVGCFIVCWLPFFVIELLTPLVPPRTFHPTIVKTVLWLGYLNSACNPIIYTFLNKDFRYAFKRIHYRTHKKESISFL</sequence>
<proteinExistence type="inferred from homology"/>
<keyword evidence="5 10" id="KW-0297">G-protein coupled receptor</keyword>
<accession>A0ABD3VNA6</accession>
<evidence type="ECO:0000256" key="6">
    <source>
        <dbReference type="ARBA" id="ARBA00023136"/>
    </source>
</evidence>
<keyword evidence="2" id="KW-1003">Cell membrane</keyword>
<evidence type="ECO:0000313" key="13">
    <source>
        <dbReference type="EMBL" id="KAL3863084.1"/>
    </source>
</evidence>
<dbReference type="GO" id="GO:0004993">
    <property type="term" value="F:G protein-coupled serotonin receptor activity"/>
    <property type="evidence" value="ECO:0007669"/>
    <property type="project" value="UniProtKB-ARBA"/>
</dbReference>
<feature type="transmembrane region" description="Helical" evidence="11">
    <location>
        <begin position="459"/>
        <end position="477"/>
    </location>
</feature>
<dbReference type="PRINTS" id="PR00237">
    <property type="entry name" value="GPCRRHODOPSN"/>
</dbReference>
<comment type="subcellular location">
    <subcellularLocation>
        <location evidence="1">Cell membrane</location>
        <topology evidence="1">Multi-pass membrane protein</topology>
    </subcellularLocation>
</comment>
<name>A0ABD3VNA6_SINWO</name>
<dbReference type="AlphaFoldDB" id="A0ABD3VNA6"/>
<evidence type="ECO:0000256" key="2">
    <source>
        <dbReference type="ARBA" id="ARBA00022475"/>
    </source>
</evidence>
<evidence type="ECO:0000256" key="1">
    <source>
        <dbReference type="ARBA" id="ARBA00004651"/>
    </source>
</evidence>
<dbReference type="PROSITE" id="PS00237">
    <property type="entry name" value="G_PROTEIN_RECEP_F1_1"/>
    <property type="match status" value="1"/>
</dbReference>
<keyword evidence="6 11" id="KW-0472">Membrane</keyword>
<comment type="similarity">
    <text evidence="10">Belongs to the G-protein coupled receptor 1 family.</text>
</comment>
<dbReference type="PROSITE" id="PS50262">
    <property type="entry name" value="G_PROTEIN_RECEP_F1_2"/>
    <property type="match status" value="1"/>
</dbReference>
<feature type="domain" description="G-protein coupled receptors family 1 profile" evidence="12">
    <location>
        <begin position="56"/>
        <end position="512"/>
    </location>
</feature>
<feature type="transmembrane region" description="Helical" evidence="11">
    <location>
        <begin position="156"/>
        <end position="176"/>
    </location>
</feature>
<evidence type="ECO:0000259" key="12">
    <source>
        <dbReference type="PROSITE" id="PS50262"/>
    </source>
</evidence>
<dbReference type="EMBL" id="JBJQND010000010">
    <property type="protein sequence ID" value="KAL3863084.1"/>
    <property type="molecule type" value="Genomic_DNA"/>
</dbReference>
<keyword evidence="3 10" id="KW-0812">Transmembrane</keyword>
<feature type="transmembrane region" description="Helical" evidence="11">
    <location>
        <begin position="115"/>
        <end position="135"/>
    </location>
</feature>
<evidence type="ECO:0000256" key="3">
    <source>
        <dbReference type="ARBA" id="ARBA00022692"/>
    </source>
</evidence>
<dbReference type="InterPro" id="IPR017452">
    <property type="entry name" value="GPCR_Rhodpsn_7TM"/>
</dbReference>
<feature type="transmembrane region" description="Helical" evidence="11">
    <location>
        <begin position="77"/>
        <end position="95"/>
    </location>
</feature>
<feature type="transmembrane region" description="Helical" evidence="11">
    <location>
        <begin position="196"/>
        <end position="218"/>
    </location>
</feature>
<dbReference type="SMART" id="SM01381">
    <property type="entry name" value="7TM_GPCR_Srsx"/>
    <property type="match status" value="1"/>
</dbReference>
<evidence type="ECO:0000256" key="7">
    <source>
        <dbReference type="ARBA" id="ARBA00023157"/>
    </source>
</evidence>
<dbReference type="InterPro" id="IPR000276">
    <property type="entry name" value="GPCR_Rhodpsn"/>
</dbReference>
<evidence type="ECO:0000256" key="10">
    <source>
        <dbReference type="RuleBase" id="RU000688"/>
    </source>
</evidence>
<reference evidence="13 14" key="1">
    <citation type="submission" date="2024-11" db="EMBL/GenBank/DDBJ databases">
        <title>Chromosome-level genome assembly of the freshwater bivalve Anodonta woodiana.</title>
        <authorList>
            <person name="Chen X."/>
        </authorList>
    </citation>
    <scope>NUCLEOTIDE SEQUENCE [LARGE SCALE GENOMIC DNA]</scope>
    <source>
        <strain evidence="13">MN2024</strain>
        <tissue evidence="13">Gills</tissue>
    </source>
</reference>
<organism evidence="13 14">
    <name type="scientific">Sinanodonta woodiana</name>
    <name type="common">Chinese pond mussel</name>
    <name type="synonym">Anodonta woodiana</name>
    <dbReference type="NCBI Taxonomy" id="1069815"/>
    <lineage>
        <taxon>Eukaryota</taxon>
        <taxon>Metazoa</taxon>
        <taxon>Spiralia</taxon>
        <taxon>Lophotrochozoa</taxon>
        <taxon>Mollusca</taxon>
        <taxon>Bivalvia</taxon>
        <taxon>Autobranchia</taxon>
        <taxon>Heteroconchia</taxon>
        <taxon>Palaeoheterodonta</taxon>
        <taxon>Unionida</taxon>
        <taxon>Unionoidea</taxon>
        <taxon>Unionidae</taxon>
        <taxon>Unioninae</taxon>
        <taxon>Sinanodonta</taxon>
    </lineage>
</organism>
<protein>
    <recommendedName>
        <fullName evidence="12">G-protein coupled receptors family 1 profile domain-containing protein</fullName>
    </recommendedName>
</protein>
<feature type="transmembrane region" description="Helical" evidence="11">
    <location>
        <begin position="40"/>
        <end position="65"/>
    </location>
</feature>
<keyword evidence="8 10" id="KW-0675">Receptor</keyword>
<evidence type="ECO:0000256" key="9">
    <source>
        <dbReference type="ARBA" id="ARBA00023224"/>
    </source>
</evidence>
<dbReference type="PANTHER" id="PTHR24248">
    <property type="entry name" value="ADRENERGIC RECEPTOR-RELATED G-PROTEIN COUPLED RECEPTOR"/>
    <property type="match status" value="1"/>
</dbReference>
<keyword evidence="9 10" id="KW-0807">Transducer</keyword>
<dbReference type="GO" id="GO:0005886">
    <property type="term" value="C:plasma membrane"/>
    <property type="evidence" value="ECO:0007669"/>
    <property type="project" value="UniProtKB-SubCell"/>
</dbReference>
<evidence type="ECO:0000256" key="11">
    <source>
        <dbReference type="SAM" id="Phobius"/>
    </source>
</evidence>
<evidence type="ECO:0000313" key="14">
    <source>
        <dbReference type="Proteomes" id="UP001634394"/>
    </source>
</evidence>